<feature type="transmembrane region" description="Helical" evidence="1">
    <location>
        <begin position="21"/>
        <end position="45"/>
    </location>
</feature>
<evidence type="ECO:0000313" key="3">
    <source>
        <dbReference type="Proteomes" id="UP001179842"/>
    </source>
</evidence>
<keyword evidence="3" id="KW-1185">Reference proteome</keyword>
<feature type="transmembrane region" description="Helical" evidence="1">
    <location>
        <begin position="131"/>
        <end position="152"/>
    </location>
</feature>
<feature type="transmembrane region" description="Helical" evidence="1">
    <location>
        <begin position="94"/>
        <end position="119"/>
    </location>
</feature>
<evidence type="ECO:0000256" key="1">
    <source>
        <dbReference type="SAM" id="Phobius"/>
    </source>
</evidence>
<keyword evidence="1" id="KW-0812">Transmembrane</keyword>
<dbReference type="EMBL" id="CP122979">
    <property type="protein sequence ID" value="WGI36377.1"/>
    <property type="molecule type" value="Genomic_DNA"/>
</dbReference>
<gene>
    <name evidence="2" type="ORF">QEG99_02800</name>
</gene>
<feature type="transmembrane region" description="Helical" evidence="1">
    <location>
        <begin position="185"/>
        <end position="206"/>
    </location>
</feature>
<dbReference type="Proteomes" id="UP001179842">
    <property type="component" value="Chromosome"/>
</dbReference>
<accession>A0ABY8LT03</accession>
<keyword evidence="1" id="KW-1133">Transmembrane helix</keyword>
<evidence type="ECO:0000313" key="2">
    <source>
        <dbReference type="EMBL" id="WGI36377.1"/>
    </source>
</evidence>
<feature type="transmembrane region" description="Helical" evidence="1">
    <location>
        <begin position="235"/>
        <end position="256"/>
    </location>
</feature>
<organism evidence="2 3">
    <name type="scientific">Mesomycoplasma lagogenitalium</name>
    <dbReference type="NCBI Taxonomy" id="171286"/>
    <lineage>
        <taxon>Bacteria</taxon>
        <taxon>Bacillati</taxon>
        <taxon>Mycoplasmatota</taxon>
        <taxon>Mycoplasmoidales</taxon>
        <taxon>Metamycoplasmataceae</taxon>
        <taxon>Mesomycoplasma</taxon>
    </lineage>
</organism>
<proteinExistence type="predicted"/>
<name>A0ABY8LT03_9BACT</name>
<feature type="transmembrane region" description="Helical" evidence="1">
    <location>
        <begin position="159"/>
        <end position="179"/>
    </location>
</feature>
<evidence type="ECO:0008006" key="4">
    <source>
        <dbReference type="Google" id="ProtNLM"/>
    </source>
</evidence>
<protein>
    <recommendedName>
        <fullName evidence="4">Inhibitor of apoptosis-promoting Bax1</fullName>
    </recommendedName>
</protein>
<dbReference type="NCBIfam" id="NF045951">
    <property type="entry name" value="MAG0110_fam"/>
    <property type="match status" value="1"/>
</dbReference>
<feature type="transmembrane region" description="Helical" evidence="1">
    <location>
        <begin position="65"/>
        <end position="82"/>
    </location>
</feature>
<reference evidence="2" key="1">
    <citation type="submission" date="2023-04" db="EMBL/GenBank/DDBJ databases">
        <title>Completed genome of Mycoplasma lagogenitalium type strain 12MS.</title>
        <authorList>
            <person name="Spergser J."/>
        </authorList>
    </citation>
    <scope>NUCLEOTIDE SEQUENCE</scope>
    <source>
        <strain evidence="2">12MS</strain>
    </source>
</reference>
<sequence length="258" mass="30303">MFKEKRQQITLTKEQTKVKNRLLSYSIGWLAFGLLVTFMIVYAVLTIEPIKLRYSLLINYFTENPFLYFIHLIYFLINILLFRFISYKSYEKNIFFLIFAYILLILIQSIWIPLFIYSLIDYQNIEKISKIILALLIPVAALLVFGILGYFGIINFVKFIVPFALITSISIIILFFIFLGTRQDWIYTIIIVISLIYTFTTIGYTFNRIQYESSYLMSTGLEDGDMKLLVAKASINYGFLLLSAFIRIFIDIIILVRD</sequence>
<keyword evidence="1" id="KW-0472">Membrane</keyword>
<dbReference type="RefSeq" id="WP_280101678.1">
    <property type="nucleotide sequence ID" value="NZ_CP122979.1"/>
</dbReference>